<accession>M2Q4I3</accession>
<dbReference type="EMBL" id="KB445816">
    <property type="protein sequence ID" value="EMD31713.1"/>
    <property type="molecule type" value="Genomic_DNA"/>
</dbReference>
<feature type="compositionally biased region" description="Polar residues" evidence="1">
    <location>
        <begin position="63"/>
        <end position="76"/>
    </location>
</feature>
<evidence type="ECO:0000256" key="1">
    <source>
        <dbReference type="SAM" id="MobiDB-lite"/>
    </source>
</evidence>
<gene>
    <name evidence="3" type="ORF">CERSUDRAFT_100178</name>
</gene>
<feature type="compositionally biased region" description="Basic and acidic residues" evidence="1">
    <location>
        <begin position="31"/>
        <end position="54"/>
    </location>
</feature>
<name>M2Q4I3_CERS8</name>
<feature type="compositionally biased region" description="Acidic residues" evidence="1">
    <location>
        <begin position="77"/>
        <end position="98"/>
    </location>
</feature>
<organism evidence="3 4">
    <name type="scientific">Ceriporiopsis subvermispora (strain B)</name>
    <name type="common">White-rot fungus</name>
    <name type="synonym">Gelatoporia subvermispora</name>
    <dbReference type="NCBI Taxonomy" id="914234"/>
    <lineage>
        <taxon>Eukaryota</taxon>
        <taxon>Fungi</taxon>
        <taxon>Dikarya</taxon>
        <taxon>Basidiomycota</taxon>
        <taxon>Agaricomycotina</taxon>
        <taxon>Agaricomycetes</taxon>
        <taxon>Polyporales</taxon>
        <taxon>Gelatoporiaceae</taxon>
        <taxon>Gelatoporia</taxon>
    </lineage>
</organism>
<dbReference type="HOGENOM" id="CLU_605495_0_0_1"/>
<keyword evidence="4" id="KW-1185">Reference proteome</keyword>
<proteinExistence type="predicted"/>
<evidence type="ECO:0000259" key="2">
    <source>
        <dbReference type="Pfam" id="PF20149"/>
    </source>
</evidence>
<dbReference type="AlphaFoldDB" id="M2Q4I3"/>
<reference evidence="3 4" key="1">
    <citation type="journal article" date="2012" name="Proc. Natl. Acad. Sci. U.S.A.">
        <title>Comparative genomics of Ceriporiopsis subvermispora and Phanerochaete chrysosporium provide insight into selective ligninolysis.</title>
        <authorList>
            <person name="Fernandez-Fueyo E."/>
            <person name="Ruiz-Duenas F.J."/>
            <person name="Ferreira P."/>
            <person name="Floudas D."/>
            <person name="Hibbett D.S."/>
            <person name="Canessa P."/>
            <person name="Larrondo L.F."/>
            <person name="James T.Y."/>
            <person name="Seelenfreund D."/>
            <person name="Lobos S."/>
            <person name="Polanco R."/>
            <person name="Tello M."/>
            <person name="Honda Y."/>
            <person name="Watanabe T."/>
            <person name="Watanabe T."/>
            <person name="Ryu J.S."/>
            <person name="Kubicek C.P."/>
            <person name="Schmoll M."/>
            <person name="Gaskell J."/>
            <person name="Hammel K.E."/>
            <person name="St John F.J."/>
            <person name="Vanden Wymelenberg A."/>
            <person name="Sabat G."/>
            <person name="Splinter BonDurant S."/>
            <person name="Syed K."/>
            <person name="Yadav J.S."/>
            <person name="Doddapaneni H."/>
            <person name="Subramanian V."/>
            <person name="Lavin J.L."/>
            <person name="Oguiza J.A."/>
            <person name="Perez G."/>
            <person name="Pisabarro A.G."/>
            <person name="Ramirez L."/>
            <person name="Santoyo F."/>
            <person name="Master E."/>
            <person name="Coutinho P.M."/>
            <person name="Henrissat B."/>
            <person name="Lombard V."/>
            <person name="Magnuson J.K."/>
            <person name="Kuees U."/>
            <person name="Hori C."/>
            <person name="Igarashi K."/>
            <person name="Samejima M."/>
            <person name="Held B.W."/>
            <person name="Barry K.W."/>
            <person name="LaButti K.M."/>
            <person name="Lapidus A."/>
            <person name="Lindquist E.A."/>
            <person name="Lucas S.M."/>
            <person name="Riley R."/>
            <person name="Salamov A.A."/>
            <person name="Hoffmeister D."/>
            <person name="Schwenk D."/>
            <person name="Hadar Y."/>
            <person name="Yarden O."/>
            <person name="de Vries R.P."/>
            <person name="Wiebenga A."/>
            <person name="Stenlid J."/>
            <person name="Eastwood D."/>
            <person name="Grigoriev I.V."/>
            <person name="Berka R.M."/>
            <person name="Blanchette R.A."/>
            <person name="Kersten P."/>
            <person name="Martinez A.T."/>
            <person name="Vicuna R."/>
            <person name="Cullen D."/>
        </authorList>
    </citation>
    <scope>NUCLEOTIDE SEQUENCE [LARGE SCALE GENOMIC DNA]</scope>
    <source>
        <strain evidence="3 4">B</strain>
    </source>
</reference>
<sequence length="452" mass="51230">MAPHRRSSGLALSDDEEELEVLLLPSKRPRKATEKRKESEEESHEKLQRQLDRLTKKHANLKRTLQTQKASVAITQEQEEHDLDDDDELFESEEDDNEPSVMKTGSFDSQCTISQQLSSLSRSRSVSQRQCFDYHYATKGHGKRRSATSDPHSAGEPRGRATTTATKHKVPQYRNGQLPSGDPKASDYEPTVSRLILSTIRIWEVCLFTINAFPDQDQQLEWARECWESACRTAGKDYELVDRILGLVRERGANARGGLRDLAHALMKDFGFNKQLSAETKIQNSSRHHQLLGGSDDPGEAIFYFKDIEQKKGYWQNDAVMNLLQQGFFSKKAASSGMVHQLTFWPLPLPLLAIVIATLHVCIKEWAEGYHQSIMFTEGNVKPLYEHYLAALEDYNTINSAVVTKLRTKMYDTLRHRAGMAAVVSTKGLSQEFRRRAQEELAGRTGDTDSDS</sequence>
<protein>
    <recommendedName>
        <fullName evidence="2">DUF6532 domain-containing protein</fullName>
    </recommendedName>
</protein>
<dbReference type="Proteomes" id="UP000016930">
    <property type="component" value="Unassembled WGS sequence"/>
</dbReference>
<dbReference type="STRING" id="914234.M2Q4I3"/>
<evidence type="ECO:0000313" key="4">
    <source>
        <dbReference type="Proteomes" id="UP000016930"/>
    </source>
</evidence>
<feature type="domain" description="DUF6532" evidence="2">
    <location>
        <begin position="199"/>
        <end position="394"/>
    </location>
</feature>
<evidence type="ECO:0000313" key="3">
    <source>
        <dbReference type="EMBL" id="EMD31713.1"/>
    </source>
</evidence>
<dbReference type="InterPro" id="IPR045341">
    <property type="entry name" value="DUF6532"/>
</dbReference>
<feature type="region of interest" description="Disordered" evidence="1">
    <location>
        <begin position="137"/>
        <end position="188"/>
    </location>
</feature>
<dbReference type="OrthoDB" id="2751838at2759"/>
<feature type="region of interest" description="Disordered" evidence="1">
    <location>
        <begin position="1"/>
        <end position="109"/>
    </location>
</feature>
<dbReference type="Pfam" id="PF20149">
    <property type="entry name" value="DUF6532"/>
    <property type="match status" value="1"/>
</dbReference>